<dbReference type="EMBL" id="CAJOBS010001957">
    <property type="protein sequence ID" value="CAF4778216.1"/>
    <property type="molecule type" value="Genomic_DNA"/>
</dbReference>
<dbReference type="InterPro" id="IPR011547">
    <property type="entry name" value="SLC26A/SulP_dom"/>
</dbReference>
<dbReference type="Proteomes" id="UP000663865">
    <property type="component" value="Unassembled WGS sequence"/>
</dbReference>
<dbReference type="GO" id="GO:0003735">
    <property type="term" value="F:structural constituent of ribosome"/>
    <property type="evidence" value="ECO:0007669"/>
    <property type="project" value="InterPro"/>
</dbReference>
<dbReference type="InterPro" id="IPR038587">
    <property type="entry name" value="Ribosomal_eL40_sf"/>
</dbReference>
<keyword evidence="8" id="KW-1017">Isopeptide bond</keyword>
<dbReference type="InterPro" id="IPR000626">
    <property type="entry name" value="Ubiquitin-like_dom"/>
</dbReference>
<evidence type="ECO:0000256" key="12">
    <source>
        <dbReference type="ARBA" id="ARBA00022989"/>
    </source>
</evidence>
<dbReference type="CDD" id="cd01803">
    <property type="entry name" value="Ubl_ubiquitin"/>
    <property type="match status" value="1"/>
</dbReference>
<dbReference type="PROSITE" id="PS50801">
    <property type="entry name" value="STAS"/>
    <property type="match status" value="1"/>
</dbReference>
<dbReference type="SMART" id="SM01377">
    <property type="entry name" value="Ribosomal_L40e"/>
    <property type="match status" value="1"/>
</dbReference>
<protein>
    <recommendedName>
        <fullName evidence="16">Ubiquitin-ribosomal protein eL40 fusion protein</fullName>
    </recommendedName>
</protein>
<evidence type="ECO:0000256" key="3">
    <source>
        <dbReference type="ARBA" id="ARBA00004496"/>
    </source>
</evidence>
<evidence type="ECO:0000256" key="10">
    <source>
        <dbReference type="ARBA" id="ARBA00022843"/>
    </source>
</evidence>
<dbReference type="Proteomes" id="UP000663838">
    <property type="component" value="Unassembled WGS sequence"/>
</dbReference>
<evidence type="ECO:0000313" key="20">
    <source>
        <dbReference type="EMBL" id="CAF3402856.1"/>
    </source>
</evidence>
<comment type="subcellular location">
    <subcellularLocation>
        <location evidence="3">Cytoplasm</location>
    </subcellularLocation>
    <subcellularLocation>
        <location evidence="2">Membrane</location>
        <topology evidence="2">Multi-pass membrane protein</topology>
    </subcellularLocation>
    <subcellularLocation>
        <location evidence="1">Nucleus</location>
    </subcellularLocation>
</comment>
<evidence type="ECO:0000313" key="21">
    <source>
        <dbReference type="EMBL" id="CAF4255291.1"/>
    </source>
</evidence>
<feature type="transmembrane region" description="Helical" evidence="17">
    <location>
        <begin position="649"/>
        <end position="678"/>
    </location>
</feature>
<dbReference type="EMBL" id="CAJOBO010000598">
    <property type="protein sequence ID" value="CAF4255291.1"/>
    <property type="molecule type" value="Genomic_DNA"/>
</dbReference>
<feature type="transmembrane region" description="Helical" evidence="17">
    <location>
        <begin position="249"/>
        <end position="274"/>
    </location>
</feature>
<keyword evidence="9 17" id="KW-0812">Transmembrane</keyword>
<dbReference type="InterPro" id="IPR019956">
    <property type="entry name" value="Ubiquitin_dom"/>
</dbReference>
<dbReference type="Pfam" id="PF01020">
    <property type="entry name" value="Ribosomal_L40e"/>
    <property type="match status" value="1"/>
</dbReference>
<evidence type="ECO:0000256" key="8">
    <source>
        <dbReference type="ARBA" id="ARBA00022499"/>
    </source>
</evidence>
<keyword evidence="12 17" id="KW-1133">Transmembrane helix</keyword>
<dbReference type="InterPro" id="IPR019954">
    <property type="entry name" value="Ubiquitin_CS"/>
</dbReference>
<evidence type="ECO:0000256" key="16">
    <source>
        <dbReference type="ARBA" id="ARBA00035298"/>
    </source>
</evidence>
<organism evidence="21 23">
    <name type="scientific">Rotaria socialis</name>
    <dbReference type="NCBI Taxonomy" id="392032"/>
    <lineage>
        <taxon>Eukaryota</taxon>
        <taxon>Metazoa</taxon>
        <taxon>Spiralia</taxon>
        <taxon>Gnathifera</taxon>
        <taxon>Rotifera</taxon>
        <taxon>Eurotatoria</taxon>
        <taxon>Bdelloidea</taxon>
        <taxon>Philodinida</taxon>
        <taxon>Philodinidae</taxon>
        <taxon>Rotaria</taxon>
    </lineage>
</organism>
<proteinExistence type="inferred from homology"/>
<reference evidence="21" key="1">
    <citation type="submission" date="2021-02" db="EMBL/GenBank/DDBJ databases">
        <authorList>
            <person name="Nowell W R."/>
        </authorList>
    </citation>
    <scope>NUCLEOTIDE SEQUENCE</scope>
</reference>
<dbReference type="GO" id="GO:0005840">
    <property type="term" value="C:ribosome"/>
    <property type="evidence" value="ECO:0007669"/>
    <property type="project" value="UniProtKB-KW"/>
</dbReference>
<keyword evidence="11" id="KW-0689">Ribosomal protein</keyword>
<dbReference type="PROSITE" id="PS00299">
    <property type="entry name" value="UBIQUITIN_1"/>
    <property type="match status" value="1"/>
</dbReference>
<dbReference type="Gene3D" id="3.30.750.24">
    <property type="entry name" value="STAS domain"/>
    <property type="match status" value="1"/>
</dbReference>
<dbReference type="Pfam" id="PF01740">
    <property type="entry name" value="STAS"/>
    <property type="match status" value="1"/>
</dbReference>
<dbReference type="NCBIfam" id="TIGR00815">
    <property type="entry name" value="sulP"/>
    <property type="match status" value="1"/>
</dbReference>
<dbReference type="EMBL" id="CAJNYV010001080">
    <property type="protein sequence ID" value="CAF3402856.1"/>
    <property type="molecule type" value="Genomic_DNA"/>
</dbReference>
<feature type="transmembrane region" description="Helical" evidence="17">
    <location>
        <begin position="352"/>
        <end position="374"/>
    </location>
</feature>
<keyword evidence="14" id="KW-0539">Nucleus</keyword>
<dbReference type="PRINTS" id="PR00348">
    <property type="entry name" value="UBIQUITIN"/>
</dbReference>
<dbReference type="Pfam" id="PF00240">
    <property type="entry name" value="ubiquitin"/>
    <property type="match status" value="1"/>
</dbReference>
<dbReference type="InterPro" id="IPR001902">
    <property type="entry name" value="SLC26A/SulP_fam"/>
</dbReference>
<feature type="transmembrane region" description="Helical" evidence="17">
    <location>
        <begin position="463"/>
        <end position="484"/>
    </location>
</feature>
<dbReference type="AlphaFoldDB" id="A0A820F1Q5"/>
<dbReference type="Pfam" id="PF00916">
    <property type="entry name" value="Sulfate_transp"/>
    <property type="match status" value="1"/>
</dbReference>
<accession>A0A820F1Q5</accession>
<comment type="similarity">
    <text evidence="5">Belongs to the ubiquitin family.</text>
</comment>
<name>A0A820F1Q5_9BILA</name>
<dbReference type="FunFam" id="4.10.1060.50:FF:000001">
    <property type="entry name" value="ubiquitin-60S ribosomal protein L40"/>
    <property type="match status" value="1"/>
</dbReference>
<feature type="domain" description="Ubiquitin-like" evidence="18">
    <location>
        <begin position="1"/>
        <end position="76"/>
    </location>
</feature>
<comment type="caution">
    <text evidence="21">The sequence shown here is derived from an EMBL/GenBank/DDBJ whole genome shotgun (WGS) entry which is preliminary data.</text>
</comment>
<evidence type="ECO:0000313" key="22">
    <source>
        <dbReference type="EMBL" id="CAF4778216.1"/>
    </source>
</evidence>
<dbReference type="SUPFAM" id="SSF52091">
    <property type="entry name" value="SpoIIaa-like"/>
    <property type="match status" value="1"/>
</dbReference>
<evidence type="ECO:0000256" key="2">
    <source>
        <dbReference type="ARBA" id="ARBA00004141"/>
    </source>
</evidence>
<comment type="similarity">
    <text evidence="6">In the C-terminal section; belongs to the eukaryotic ribosomal protein eL40 family.</text>
</comment>
<keyword evidence="7" id="KW-0963">Cytoplasm</keyword>
<dbReference type="GO" id="GO:0055085">
    <property type="term" value="P:transmembrane transport"/>
    <property type="evidence" value="ECO:0007669"/>
    <property type="project" value="InterPro"/>
</dbReference>
<dbReference type="Gene3D" id="4.10.1060.50">
    <property type="match status" value="1"/>
</dbReference>
<evidence type="ECO:0000313" key="23">
    <source>
        <dbReference type="Proteomes" id="UP000663851"/>
    </source>
</evidence>
<evidence type="ECO:0000259" key="19">
    <source>
        <dbReference type="PROSITE" id="PS50801"/>
    </source>
</evidence>
<dbReference type="PANTHER" id="PTHR11814">
    <property type="entry name" value="SULFATE TRANSPORTER"/>
    <property type="match status" value="1"/>
</dbReference>
<gene>
    <name evidence="21" type="ORF">HFQ381_LOCUS10711</name>
    <name evidence="20" type="ORF">KIK155_LOCUS8288</name>
    <name evidence="22" type="ORF">TOA249_LOCUS21995</name>
</gene>
<dbReference type="GO" id="GO:0016020">
    <property type="term" value="C:membrane"/>
    <property type="evidence" value="ECO:0007669"/>
    <property type="project" value="UniProtKB-SubCell"/>
</dbReference>
<dbReference type="SUPFAM" id="SSF54236">
    <property type="entry name" value="Ubiquitin-like"/>
    <property type="match status" value="1"/>
</dbReference>
<dbReference type="InterPro" id="IPR001975">
    <property type="entry name" value="Ribosomal_eL40_dom"/>
</dbReference>
<dbReference type="SMART" id="SM00213">
    <property type="entry name" value="UBQ"/>
    <property type="match status" value="1"/>
</dbReference>
<dbReference type="InterPro" id="IPR029071">
    <property type="entry name" value="Ubiquitin-like_domsf"/>
</dbReference>
<evidence type="ECO:0000256" key="6">
    <source>
        <dbReference type="ARBA" id="ARBA00010570"/>
    </source>
</evidence>
<comment type="similarity">
    <text evidence="4">In the N-terminal section; belongs to the ubiquitin family.</text>
</comment>
<dbReference type="FunFam" id="3.10.20.90:FF:000158">
    <property type="entry name" value="Polyubiquitin 5"/>
    <property type="match status" value="1"/>
</dbReference>
<feature type="transmembrane region" description="Helical" evidence="17">
    <location>
        <begin position="520"/>
        <end position="540"/>
    </location>
</feature>
<evidence type="ECO:0000256" key="15">
    <source>
        <dbReference type="ARBA" id="ARBA00023274"/>
    </source>
</evidence>
<dbReference type="GO" id="GO:0005634">
    <property type="term" value="C:nucleus"/>
    <property type="evidence" value="ECO:0007669"/>
    <property type="project" value="UniProtKB-SubCell"/>
</dbReference>
<dbReference type="CDD" id="cd07042">
    <property type="entry name" value="STAS_SulP_like_sulfate_transporter"/>
    <property type="match status" value="1"/>
</dbReference>
<dbReference type="Proteomes" id="UP000663851">
    <property type="component" value="Unassembled WGS sequence"/>
</dbReference>
<evidence type="ECO:0000256" key="17">
    <source>
        <dbReference type="SAM" id="Phobius"/>
    </source>
</evidence>
<feature type="transmembrane region" description="Helical" evidence="17">
    <location>
        <begin position="552"/>
        <end position="575"/>
    </location>
</feature>
<evidence type="ECO:0000256" key="7">
    <source>
        <dbReference type="ARBA" id="ARBA00022490"/>
    </source>
</evidence>
<evidence type="ECO:0000256" key="11">
    <source>
        <dbReference type="ARBA" id="ARBA00022980"/>
    </source>
</evidence>
<sequence>MQIFVKTLTGKTITLEVEPSDTIENVKAKIQDKEGIPPDQQRLIFAGKQLEDGRTLSDYNIQKESTLHLVLRLRGGTIEPTLRMLAQKYNCDKVICRKCYARLHPRAVNCRKRKCGHTNAMTRFSSRRKKKDHVVEMTPTVAPQTLSEQNKNAALESHISPRKLSIYTVEKLNQKYTLNEDFQENPVSSTWNYIKKYYKPTPAFFKRQLFKRFPCIDWIRHYQIKEWLLSDLISGLTIGVVHIPQGLGYAILAGLPPVTGLYVSFFPVIIYAFLGTSRHLSIGTFAVSSLMILAAINSRVGTLIPPNSIASIANTTTTTNGAITTAYTSDTLETTSLTNNRYLSNDPDQARIILGTALALVSGLVHLAMAILHFGYVTVYLSDSIIQGFTTASAIHIITSQLPPLLGIKIKTVTGQSKVIKNWIEIFKNINKSNAATCIIGGISIALFATVRDQINERFKGRIPIPIPIELIIVILGTSISAAFDFNKRWNVNIVGRLPLGIPSPSVPPMGAISDVIGDGIAIAIVCFVLNISMAKLFATKYKYPVSPNQELFAYGVGNVVTSFFNGFPACVALSRCAVIEGTGGKTQLGGFLASIVVLIIILVVGPLFRTLPNTCLAAIIITAMKNMLLQTKQLPLLWRTNKLEFLAWIITFAGVVLLDVDYGLYVGVATTILLLIIRSQRPHASSLGYLSSASVYEDKNAYPSATDVPNIKIFRFEENIYYANVDVFKKLFVKRMEYRVDDQIKAMNDEVMSIEREYTARLNKPNKYIMKFKQHFQNDNTTNIDAKLEQDNIEIDENKIIEEKNEKIKEARKKYRPNFDHIIIDCSPVNYMDMMGIKTLIQTFKDYKEIGVTVLLCHVRPTVYRQLLRMNYMQVAGRESIHVAINDAVLHALRTRSTSDSTVGIPEAPIIHIGIENAAYYGEYEGENDDAIIRTYL</sequence>
<feature type="transmembrane region" description="Helical" evidence="17">
    <location>
        <begin position="280"/>
        <end position="296"/>
    </location>
</feature>
<dbReference type="GO" id="GO:0006412">
    <property type="term" value="P:translation"/>
    <property type="evidence" value="ECO:0007669"/>
    <property type="project" value="InterPro"/>
</dbReference>
<dbReference type="Gene3D" id="3.10.20.90">
    <property type="entry name" value="Phosphatidylinositol 3-kinase Catalytic Subunit, Chain A, domain 1"/>
    <property type="match status" value="1"/>
</dbReference>
<evidence type="ECO:0000256" key="13">
    <source>
        <dbReference type="ARBA" id="ARBA00023136"/>
    </source>
</evidence>
<evidence type="ECO:0000256" key="5">
    <source>
        <dbReference type="ARBA" id="ARBA00008430"/>
    </source>
</evidence>
<evidence type="ECO:0000256" key="9">
    <source>
        <dbReference type="ARBA" id="ARBA00022692"/>
    </source>
</evidence>
<dbReference type="GO" id="GO:1990904">
    <property type="term" value="C:ribonucleoprotein complex"/>
    <property type="evidence" value="ECO:0007669"/>
    <property type="project" value="UniProtKB-KW"/>
</dbReference>
<feature type="domain" description="STAS" evidence="19">
    <location>
        <begin position="702"/>
        <end position="893"/>
    </location>
</feature>
<keyword evidence="15" id="KW-0687">Ribonucleoprotein</keyword>
<evidence type="ECO:0000256" key="14">
    <source>
        <dbReference type="ARBA" id="ARBA00023242"/>
    </source>
</evidence>
<keyword evidence="13 17" id="KW-0472">Membrane</keyword>
<evidence type="ECO:0000256" key="4">
    <source>
        <dbReference type="ARBA" id="ARBA00008373"/>
    </source>
</evidence>
<dbReference type="InterPro" id="IPR002645">
    <property type="entry name" value="STAS_dom"/>
</dbReference>
<dbReference type="PROSITE" id="PS50053">
    <property type="entry name" value="UBIQUITIN_2"/>
    <property type="match status" value="1"/>
</dbReference>
<keyword evidence="10" id="KW-0832">Ubl conjugation</keyword>
<dbReference type="GO" id="GO:0005737">
    <property type="term" value="C:cytoplasm"/>
    <property type="evidence" value="ECO:0007669"/>
    <property type="project" value="UniProtKB-SubCell"/>
</dbReference>
<dbReference type="InterPro" id="IPR036513">
    <property type="entry name" value="STAS_dom_sf"/>
</dbReference>
<feature type="transmembrane region" description="Helical" evidence="17">
    <location>
        <begin position="587"/>
        <end position="605"/>
    </location>
</feature>
<evidence type="ECO:0000259" key="18">
    <source>
        <dbReference type="PROSITE" id="PS50053"/>
    </source>
</evidence>
<evidence type="ECO:0000256" key="1">
    <source>
        <dbReference type="ARBA" id="ARBA00004123"/>
    </source>
</evidence>